<protein>
    <submittedName>
        <fullName evidence="2">OLC1v1015590C1</fullName>
    </submittedName>
</protein>
<dbReference type="GO" id="GO:0003700">
    <property type="term" value="F:DNA-binding transcription factor activity"/>
    <property type="evidence" value="ECO:0007669"/>
    <property type="project" value="InterPro"/>
</dbReference>
<gene>
    <name evidence="2" type="ORF">OLC1_LOCUS21432</name>
</gene>
<dbReference type="PANTHER" id="PTHR32002">
    <property type="entry name" value="PROTEIN NLP8"/>
    <property type="match status" value="1"/>
</dbReference>
<evidence type="ECO:0000313" key="3">
    <source>
        <dbReference type="Proteomes" id="UP001161247"/>
    </source>
</evidence>
<accession>A0AAV1E3F6</accession>
<dbReference type="InterPro" id="IPR045012">
    <property type="entry name" value="NLP"/>
</dbReference>
<organism evidence="2 3">
    <name type="scientific">Oldenlandia corymbosa var. corymbosa</name>
    <dbReference type="NCBI Taxonomy" id="529605"/>
    <lineage>
        <taxon>Eukaryota</taxon>
        <taxon>Viridiplantae</taxon>
        <taxon>Streptophyta</taxon>
        <taxon>Embryophyta</taxon>
        <taxon>Tracheophyta</taxon>
        <taxon>Spermatophyta</taxon>
        <taxon>Magnoliopsida</taxon>
        <taxon>eudicotyledons</taxon>
        <taxon>Gunneridae</taxon>
        <taxon>Pentapetalae</taxon>
        <taxon>asterids</taxon>
        <taxon>lamiids</taxon>
        <taxon>Gentianales</taxon>
        <taxon>Rubiaceae</taxon>
        <taxon>Rubioideae</taxon>
        <taxon>Spermacoceae</taxon>
        <taxon>Hedyotis-Oldenlandia complex</taxon>
        <taxon>Oldenlandia</taxon>
    </lineage>
</organism>
<dbReference type="Proteomes" id="UP001161247">
    <property type="component" value="Chromosome 8"/>
</dbReference>
<dbReference type="PANTHER" id="PTHR32002:SF35">
    <property type="entry name" value="PROTEIN NLP6"/>
    <property type="match status" value="1"/>
</dbReference>
<feature type="compositionally biased region" description="Basic and acidic residues" evidence="1">
    <location>
        <begin position="7"/>
        <end position="23"/>
    </location>
</feature>
<sequence>MKPTGRRKTECNEPPKTIKRDPKSSGQHPPSLFHDKINTFLKDKEIWCVKAMQGTQMQFWKPLKTINGRTLLTGASGPFHVPFAFSHNNESLSRYRNHMVRHEYWVGDDEGQLGPIERAFKQQSSEYCPNISRYSKDEHHSCVGVLECISNSFSCGADPDSTSFDIILRGLKWVGLTCLGSHSDPGNNCHSQVSQFVSQMRMGCGLKFVGEYTDYLLFRQSEEFSVNISHSDGNNFVYFDVHRSGKPFNTYSSGHEKVEKFPSSDPPSSTLGASVSKYETNDATARENNSAQTKYNLIQQSGRKFEDEAAAIGVTTPALKHRCQELGVHWWPLLKKHKGDHILSDPKLPSTSVEPSRSEVIKELEIGSCPYSDATKKEASNRKLLPTMRRAKVF</sequence>
<dbReference type="EMBL" id="OX459125">
    <property type="protein sequence ID" value="CAI9114788.1"/>
    <property type="molecule type" value="Genomic_DNA"/>
</dbReference>
<name>A0AAV1E3F6_OLDCO</name>
<feature type="region of interest" description="Disordered" evidence="1">
    <location>
        <begin position="1"/>
        <end position="31"/>
    </location>
</feature>
<evidence type="ECO:0000256" key="1">
    <source>
        <dbReference type="SAM" id="MobiDB-lite"/>
    </source>
</evidence>
<evidence type="ECO:0000313" key="2">
    <source>
        <dbReference type="EMBL" id="CAI9114788.1"/>
    </source>
</evidence>
<dbReference type="AlphaFoldDB" id="A0AAV1E3F6"/>
<keyword evidence="3" id="KW-1185">Reference proteome</keyword>
<reference evidence="2" key="1">
    <citation type="submission" date="2023-03" db="EMBL/GenBank/DDBJ databases">
        <authorList>
            <person name="Julca I."/>
        </authorList>
    </citation>
    <scope>NUCLEOTIDE SEQUENCE</scope>
</reference>
<proteinExistence type="predicted"/>